<reference evidence="1 2" key="1">
    <citation type="submission" date="2020-08" db="EMBL/GenBank/DDBJ databases">
        <title>Genomic Encyclopedia of Type Strains, Phase IV (KMG-IV): sequencing the most valuable type-strain genomes for metagenomic binning, comparative biology and taxonomic classification.</title>
        <authorList>
            <person name="Goeker M."/>
        </authorList>
    </citation>
    <scope>NUCLEOTIDE SEQUENCE [LARGE SCALE GENOMIC DNA]</scope>
    <source>
        <strain evidence="1 2">DSM 26385</strain>
    </source>
</reference>
<evidence type="ECO:0000313" key="2">
    <source>
        <dbReference type="Proteomes" id="UP000584824"/>
    </source>
</evidence>
<dbReference type="EMBL" id="JACIDU010000007">
    <property type="protein sequence ID" value="MBB4103551.1"/>
    <property type="molecule type" value="Genomic_DNA"/>
</dbReference>
<accession>A0A7W6P265</accession>
<keyword evidence="2" id="KW-1185">Reference proteome</keyword>
<dbReference type="AlphaFoldDB" id="A0A7W6P265"/>
<evidence type="ECO:0000313" key="1">
    <source>
        <dbReference type="EMBL" id="MBB4103551.1"/>
    </source>
</evidence>
<gene>
    <name evidence="1" type="ORF">GGQ66_002109</name>
</gene>
<dbReference type="Proteomes" id="UP000584824">
    <property type="component" value="Unassembled WGS sequence"/>
</dbReference>
<sequence>MNAHLSIQEAVAAHQSAYAADDALYGEDGSSVTDDKTLIKANNEAEIETLRAFAKLPCKTTDDVQVKLAYLFAGTAAFQEPIFSALTQDRYADELDQGKGEGRLLEECVRSLLLEARS</sequence>
<name>A0A7W6P265_9HYPH</name>
<proteinExistence type="predicted"/>
<protein>
    <submittedName>
        <fullName evidence="1">Uncharacterized protein</fullName>
    </submittedName>
</protein>
<dbReference type="RefSeq" id="WP_183792186.1">
    <property type="nucleotide sequence ID" value="NZ_JACIDU010000007.1"/>
</dbReference>
<organism evidence="1 2">
    <name type="scientific">Allorhizobium borbori</name>
    <dbReference type="NCBI Taxonomy" id="485907"/>
    <lineage>
        <taxon>Bacteria</taxon>
        <taxon>Pseudomonadati</taxon>
        <taxon>Pseudomonadota</taxon>
        <taxon>Alphaproteobacteria</taxon>
        <taxon>Hyphomicrobiales</taxon>
        <taxon>Rhizobiaceae</taxon>
        <taxon>Rhizobium/Agrobacterium group</taxon>
        <taxon>Allorhizobium</taxon>
    </lineage>
</organism>
<comment type="caution">
    <text evidence="1">The sequence shown here is derived from an EMBL/GenBank/DDBJ whole genome shotgun (WGS) entry which is preliminary data.</text>
</comment>